<proteinExistence type="predicted"/>
<evidence type="ECO:0000259" key="1">
    <source>
        <dbReference type="Pfam" id="PF13456"/>
    </source>
</evidence>
<dbReference type="InterPro" id="IPR052929">
    <property type="entry name" value="RNase_H-like_EbsB-rel"/>
</dbReference>
<dbReference type="PANTHER" id="PTHR47074:SF48">
    <property type="entry name" value="POLYNUCLEOTIDYL TRANSFERASE, RIBONUCLEASE H-LIKE SUPERFAMILY PROTEIN"/>
    <property type="match status" value="1"/>
</dbReference>
<protein>
    <recommendedName>
        <fullName evidence="1">RNase H type-1 domain-containing protein</fullName>
    </recommendedName>
</protein>
<dbReference type="GO" id="GO:0003676">
    <property type="term" value="F:nucleic acid binding"/>
    <property type="evidence" value="ECO:0007669"/>
    <property type="project" value="InterPro"/>
</dbReference>
<dbReference type="InterPro" id="IPR012337">
    <property type="entry name" value="RNaseH-like_sf"/>
</dbReference>
<dbReference type="Proteomes" id="UP001280121">
    <property type="component" value="Unassembled WGS sequence"/>
</dbReference>
<organism evidence="2 3">
    <name type="scientific">Dipteronia dyeriana</name>
    <dbReference type="NCBI Taxonomy" id="168575"/>
    <lineage>
        <taxon>Eukaryota</taxon>
        <taxon>Viridiplantae</taxon>
        <taxon>Streptophyta</taxon>
        <taxon>Embryophyta</taxon>
        <taxon>Tracheophyta</taxon>
        <taxon>Spermatophyta</taxon>
        <taxon>Magnoliopsida</taxon>
        <taxon>eudicotyledons</taxon>
        <taxon>Gunneridae</taxon>
        <taxon>Pentapetalae</taxon>
        <taxon>rosids</taxon>
        <taxon>malvids</taxon>
        <taxon>Sapindales</taxon>
        <taxon>Sapindaceae</taxon>
        <taxon>Hippocastanoideae</taxon>
        <taxon>Acereae</taxon>
        <taxon>Dipteronia</taxon>
    </lineage>
</organism>
<evidence type="ECO:0000313" key="2">
    <source>
        <dbReference type="EMBL" id="KAK2651819.1"/>
    </source>
</evidence>
<dbReference type="InterPro" id="IPR036397">
    <property type="entry name" value="RNaseH_sf"/>
</dbReference>
<comment type="caution">
    <text evidence="2">The sequence shown here is derived from an EMBL/GenBank/DDBJ whole genome shotgun (WGS) entry which is preliminary data.</text>
</comment>
<dbReference type="Pfam" id="PF13456">
    <property type="entry name" value="RVT_3"/>
    <property type="match status" value="1"/>
</dbReference>
<dbReference type="CDD" id="cd06222">
    <property type="entry name" value="RNase_H_like"/>
    <property type="match status" value="1"/>
</dbReference>
<dbReference type="GO" id="GO:0004523">
    <property type="term" value="F:RNA-DNA hybrid ribonuclease activity"/>
    <property type="evidence" value="ECO:0007669"/>
    <property type="project" value="InterPro"/>
</dbReference>
<gene>
    <name evidence="2" type="ORF">Ddye_011675</name>
</gene>
<evidence type="ECO:0000313" key="3">
    <source>
        <dbReference type="Proteomes" id="UP001280121"/>
    </source>
</evidence>
<dbReference type="Gene3D" id="3.30.420.10">
    <property type="entry name" value="Ribonuclease H-like superfamily/Ribonuclease H"/>
    <property type="match status" value="1"/>
</dbReference>
<accession>A0AAE0CHD2</accession>
<reference evidence="2" key="1">
    <citation type="journal article" date="2023" name="Plant J.">
        <title>Genome sequences and population genomics provide insights into the demographic history, inbreeding, and mutation load of two 'living fossil' tree species of Dipteronia.</title>
        <authorList>
            <person name="Feng Y."/>
            <person name="Comes H.P."/>
            <person name="Chen J."/>
            <person name="Zhu S."/>
            <person name="Lu R."/>
            <person name="Zhang X."/>
            <person name="Li P."/>
            <person name="Qiu J."/>
            <person name="Olsen K.M."/>
            <person name="Qiu Y."/>
        </authorList>
    </citation>
    <scope>NUCLEOTIDE SEQUENCE</scope>
    <source>
        <strain evidence="2">KIB01</strain>
    </source>
</reference>
<sequence length="134" mass="14350">MGIVIRDMSGKVKVAASLKLQAMVSPLVAEVMAVWHGVILASKSGFVPFHVEYDSLQVVDLVNKGVPSADVSSAINLILEFLTACPDWCFHVPRTSNLVAHNLAKMVLSAVGDCCWLDSCPPCVERLVQLDASG</sequence>
<dbReference type="AlphaFoldDB" id="A0AAE0CHD2"/>
<dbReference type="PANTHER" id="PTHR47074">
    <property type="entry name" value="BNAC02G40300D PROTEIN"/>
    <property type="match status" value="1"/>
</dbReference>
<dbReference type="SUPFAM" id="SSF53098">
    <property type="entry name" value="Ribonuclease H-like"/>
    <property type="match status" value="1"/>
</dbReference>
<dbReference type="InterPro" id="IPR044730">
    <property type="entry name" value="RNase_H-like_dom_plant"/>
</dbReference>
<name>A0AAE0CHD2_9ROSI</name>
<keyword evidence="3" id="KW-1185">Reference proteome</keyword>
<dbReference type="InterPro" id="IPR002156">
    <property type="entry name" value="RNaseH_domain"/>
</dbReference>
<feature type="domain" description="RNase H type-1" evidence="1">
    <location>
        <begin position="2"/>
        <end position="106"/>
    </location>
</feature>
<dbReference type="EMBL" id="JANJYI010000004">
    <property type="protein sequence ID" value="KAK2651819.1"/>
    <property type="molecule type" value="Genomic_DNA"/>
</dbReference>